<name>A0ABT5DR59_9BACT</name>
<comment type="caution">
    <text evidence="2">The sequence shown here is derived from an EMBL/GenBank/DDBJ whole genome shotgun (WGS) entry which is preliminary data.</text>
</comment>
<accession>A0ABT5DR59</accession>
<evidence type="ECO:0000313" key="3">
    <source>
        <dbReference type="Proteomes" id="UP001221686"/>
    </source>
</evidence>
<evidence type="ECO:0000256" key="1">
    <source>
        <dbReference type="SAM" id="MobiDB-lite"/>
    </source>
</evidence>
<organism evidence="2 3">
    <name type="scientific">Nannocystis bainbridge</name>
    <dbReference type="NCBI Taxonomy" id="2995303"/>
    <lineage>
        <taxon>Bacteria</taxon>
        <taxon>Pseudomonadati</taxon>
        <taxon>Myxococcota</taxon>
        <taxon>Polyangia</taxon>
        <taxon>Nannocystales</taxon>
        <taxon>Nannocystaceae</taxon>
        <taxon>Nannocystis</taxon>
    </lineage>
</organism>
<reference evidence="2 3" key="1">
    <citation type="submission" date="2022-11" db="EMBL/GenBank/DDBJ databases">
        <title>Minimal conservation of predation-associated metabolite biosynthetic gene clusters underscores biosynthetic potential of Myxococcota including descriptions for ten novel species: Archangium lansinium sp. nov., Myxococcus landrumus sp. nov., Nannocystis bai.</title>
        <authorList>
            <person name="Ahearne A."/>
            <person name="Stevens C."/>
            <person name="Dowd S."/>
        </authorList>
    </citation>
    <scope>NUCLEOTIDE SEQUENCE [LARGE SCALE GENOMIC DNA]</scope>
    <source>
        <strain evidence="2 3">BB15-2</strain>
    </source>
</reference>
<gene>
    <name evidence="2" type="ORF">POL25_04510</name>
</gene>
<dbReference type="RefSeq" id="WP_272084588.1">
    <property type="nucleotide sequence ID" value="NZ_JAQNDL010000001.1"/>
</dbReference>
<protein>
    <submittedName>
        <fullName evidence="2">Uncharacterized protein</fullName>
    </submittedName>
</protein>
<sequence length="94" mass="10733">MIPASVRNHLPLNRQRQQMAREGLEISISVRRPRSARCSSDRRPSPGPRPARRTRGRRATLDAVSQEQDQFADFMTVINAALILRVFHDVQIDS</sequence>
<dbReference type="Proteomes" id="UP001221686">
    <property type="component" value="Unassembled WGS sequence"/>
</dbReference>
<evidence type="ECO:0000313" key="2">
    <source>
        <dbReference type="EMBL" id="MDC0716141.1"/>
    </source>
</evidence>
<dbReference type="EMBL" id="JAQNDL010000001">
    <property type="protein sequence ID" value="MDC0716141.1"/>
    <property type="molecule type" value="Genomic_DNA"/>
</dbReference>
<proteinExistence type="predicted"/>
<feature type="region of interest" description="Disordered" evidence="1">
    <location>
        <begin position="1"/>
        <end position="63"/>
    </location>
</feature>
<keyword evidence="3" id="KW-1185">Reference proteome</keyword>